<dbReference type="PANTHER" id="PTHR30040">
    <property type="entry name" value="THIAMINE BIOSYNTHESIS LIPOPROTEIN APBE"/>
    <property type="match status" value="1"/>
</dbReference>
<evidence type="ECO:0000256" key="7">
    <source>
        <dbReference type="ARBA" id="ARBA00022842"/>
    </source>
</evidence>
<keyword evidence="12" id="KW-0732">Signal</keyword>
<feature type="chain" id="PRO_5038168395" description="FAD:protein FMN transferase" evidence="12">
    <location>
        <begin position="23"/>
        <end position="355"/>
    </location>
</feature>
<feature type="signal peptide" evidence="12">
    <location>
        <begin position="1"/>
        <end position="22"/>
    </location>
</feature>
<keyword evidence="4 10" id="KW-0808">Transferase</keyword>
<evidence type="ECO:0000256" key="9">
    <source>
        <dbReference type="ARBA" id="ARBA00048540"/>
    </source>
</evidence>
<dbReference type="RefSeq" id="WP_264789905.1">
    <property type="nucleotide sequence ID" value="NZ_AP026867.1"/>
</dbReference>
<dbReference type="EMBL" id="AP026867">
    <property type="protein sequence ID" value="BDS14688.1"/>
    <property type="molecule type" value="Genomic_DNA"/>
</dbReference>
<evidence type="ECO:0000256" key="6">
    <source>
        <dbReference type="ARBA" id="ARBA00022827"/>
    </source>
</evidence>
<keyword evidence="7 10" id="KW-0460">Magnesium</keyword>
<dbReference type="KEGG" id="aup:AsAng_0054690"/>
<keyword evidence="14" id="KW-1185">Reference proteome</keyword>
<dbReference type="PIRSF" id="PIRSF006268">
    <property type="entry name" value="ApbE"/>
    <property type="match status" value="1"/>
</dbReference>
<proteinExistence type="inferred from homology"/>
<dbReference type="InterPro" id="IPR024932">
    <property type="entry name" value="ApbE"/>
</dbReference>
<keyword evidence="12" id="KW-0449">Lipoprotein</keyword>
<dbReference type="SUPFAM" id="SSF143631">
    <property type="entry name" value="ApbE-like"/>
    <property type="match status" value="1"/>
</dbReference>
<feature type="binding site" evidence="11">
    <location>
        <position position="182"/>
    </location>
    <ligand>
        <name>Mg(2+)</name>
        <dbReference type="ChEBI" id="CHEBI:18420"/>
    </ligand>
</feature>
<evidence type="ECO:0000256" key="8">
    <source>
        <dbReference type="ARBA" id="ARBA00031306"/>
    </source>
</evidence>
<feature type="binding site" evidence="11">
    <location>
        <position position="300"/>
    </location>
    <ligand>
        <name>Mg(2+)</name>
        <dbReference type="ChEBI" id="CHEBI:18420"/>
    </ligand>
</feature>
<evidence type="ECO:0000256" key="4">
    <source>
        <dbReference type="ARBA" id="ARBA00022679"/>
    </source>
</evidence>
<dbReference type="Pfam" id="PF02424">
    <property type="entry name" value="ApbE"/>
    <property type="match status" value="1"/>
</dbReference>
<feature type="binding site" evidence="11">
    <location>
        <position position="304"/>
    </location>
    <ligand>
        <name>Mg(2+)</name>
        <dbReference type="ChEBI" id="CHEBI:18420"/>
    </ligand>
</feature>
<dbReference type="GO" id="GO:0046872">
    <property type="term" value="F:metal ion binding"/>
    <property type="evidence" value="ECO:0007669"/>
    <property type="project" value="UniProtKB-UniRule"/>
</dbReference>
<reference evidence="13" key="1">
    <citation type="submission" date="2022-09" db="EMBL/GenBank/DDBJ databases">
        <title>Aureispira anguillicida sp. nov., isolated from Leptocephalus of Japanese eel Anguilla japonica.</title>
        <authorList>
            <person name="Yuasa K."/>
            <person name="Mekata T."/>
            <person name="Ikunari K."/>
        </authorList>
    </citation>
    <scope>NUCLEOTIDE SEQUENCE</scope>
    <source>
        <strain evidence="13">EL160426</strain>
    </source>
</reference>
<dbReference type="InterPro" id="IPR003374">
    <property type="entry name" value="ApbE-like_sf"/>
</dbReference>
<keyword evidence="12" id="KW-0997">Cell inner membrane</keyword>
<comment type="similarity">
    <text evidence="10 12">Belongs to the ApbE family.</text>
</comment>
<dbReference type="Gene3D" id="3.10.520.10">
    <property type="entry name" value="ApbE-like domains"/>
    <property type="match status" value="1"/>
</dbReference>
<dbReference type="GO" id="GO:0016740">
    <property type="term" value="F:transferase activity"/>
    <property type="evidence" value="ECO:0007669"/>
    <property type="project" value="UniProtKB-UniRule"/>
</dbReference>
<keyword evidence="6 10" id="KW-0274">FAD</keyword>
<gene>
    <name evidence="13" type="ORF">AsAng_0054690</name>
</gene>
<comment type="cofactor">
    <cofactor evidence="11">
        <name>Mg(2+)</name>
        <dbReference type="ChEBI" id="CHEBI:18420"/>
    </cofactor>
    <cofactor evidence="11">
        <name>Mn(2+)</name>
        <dbReference type="ChEBI" id="CHEBI:29035"/>
    </cofactor>
    <text evidence="11">Magnesium. Can also use manganese.</text>
</comment>
<evidence type="ECO:0000256" key="1">
    <source>
        <dbReference type="ARBA" id="ARBA00011955"/>
    </source>
</evidence>
<evidence type="ECO:0000256" key="12">
    <source>
        <dbReference type="RuleBase" id="RU363002"/>
    </source>
</evidence>
<keyword evidence="3 10" id="KW-0285">Flavoprotein</keyword>
<dbReference type="GO" id="GO:0005886">
    <property type="term" value="C:plasma membrane"/>
    <property type="evidence" value="ECO:0007669"/>
    <property type="project" value="UniProtKB-SubCell"/>
</dbReference>
<keyword evidence="5 10" id="KW-0479">Metal-binding</keyword>
<dbReference type="PROSITE" id="PS51257">
    <property type="entry name" value="PROKAR_LIPOPROTEIN"/>
    <property type="match status" value="1"/>
</dbReference>
<accession>A0A915YKY5</accession>
<evidence type="ECO:0000313" key="13">
    <source>
        <dbReference type="EMBL" id="BDS14688.1"/>
    </source>
</evidence>
<evidence type="ECO:0000256" key="3">
    <source>
        <dbReference type="ARBA" id="ARBA00022630"/>
    </source>
</evidence>
<dbReference type="AlphaFoldDB" id="A0A915YKY5"/>
<keyword evidence="12" id="KW-1003">Cell membrane</keyword>
<evidence type="ECO:0000256" key="10">
    <source>
        <dbReference type="PIRNR" id="PIRNR006268"/>
    </source>
</evidence>
<evidence type="ECO:0000313" key="14">
    <source>
        <dbReference type="Proteomes" id="UP001060919"/>
    </source>
</evidence>
<evidence type="ECO:0000256" key="5">
    <source>
        <dbReference type="ARBA" id="ARBA00022723"/>
    </source>
</evidence>
<dbReference type="PANTHER" id="PTHR30040:SF2">
    <property type="entry name" value="FAD:PROTEIN FMN TRANSFERASE"/>
    <property type="match status" value="1"/>
</dbReference>
<evidence type="ECO:0000256" key="2">
    <source>
        <dbReference type="ARBA" id="ARBA00016337"/>
    </source>
</evidence>
<dbReference type="EC" id="2.7.1.180" evidence="1 10"/>
<keyword evidence="12" id="KW-0472">Membrane</keyword>
<comment type="catalytic activity">
    <reaction evidence="9 10 12">
        <text>L-threonyl-[protein] + FAD = FMN-L-threonyl-[protein] + AMP + H(+)</text>
        <dbReference type="Rhea" id="RHEA:36847"/>
        <dbReference type="Rhea" id="RHEA-COMP:11060"/>
        <dbReference type="Rhea" id="RHEA-COMP:11061"/>
        <dbReference type="ChEBI" id="CHEBI:15378"/>
        <dbReference type="ChEBI" id="CHEBI:30013"/>
        <dbReference type="ChEBI" id="CHEBI:57692"/>
        <dbReference type="ChEBI" id="CHEBI:74257"/>
        <dbReference type="ChEBI" id="CHEBI:456215"/>
        <dbReference type="EC" id="2.7.1.180"/>
    </reaction>
</comment>
<protein>
    <recommendedName>
        <fullName evidence="2 10">FAD:protein FMN transferase</fullName>
        <ecNumber evidence="1 10">2.7.1.180</ecNumber>
    </recommendedName>
    <alternativeName>
        <fullName evidence="8 10">Flavin transferase</fullName>
    </alternativeName>
</protein>
<evidence type="ECO:0000256" key="11">
    <source>
        <dbReference type="PIRSR" id="PIRSR006268-2"/>
    </source>
</evidence>
<dbReference type="Proteomes" id="UP001060919">
    <property type="component" value="Chromosome"/>
</dbReference>
<organism evidence="13 14">
    <name type="scientific">Aureispira anguillae</name>
    <dbReference type="NCBI Taxonomy" id="2864201"/>
    <lineage>
        <taxon>Bacteria</taxon>
        <taxon>Pseudomonadati</taxon>
        <taxon>Bacteroidota</taxon>
        <taxon>Saprospiria</taxon>
        <taxon>Saprospirales</taxon>
        <taxon>Saprospiraceae</taxon>
        <taxon>Aureispira</taxon>
    </lineage>
</organism>
<comment type="subcellular location">
    <subcellularLocation>
        <location evidence="12">Cell inner membrane</location>
        <topology evidence="12">Lipid-anchor</topology>
        <orientation evidence="12">Periplasmic side</orientation>
    </subcellularLocation>
</comment>
<name>A0A915YKY5_9BACT</name>
<sequence>MKSILFIILSILVLTISCTSESKPSKEKALKKEQFVGQTMGTTFSISYLDSTGVDFSTALNDLLIDINQAVSTYEENSEVSIFNKKADSIYVEKKGHFARNYNNARYVYQQTKGWFNPSVMPLVNYWGFGYTEKKMVTNTDSSTIKDLLRLVQFDSIQVTEILPNQLLLTKKEKGLELDFSAIAKGDAVDQVGLLLERFNIHNYYVEIGGEVRARGTTITGFNWRTGIRAPKEGTAAQELQVAIELPNLSLATSGNYINYYLDKNTGMKYAHTINPHTGYPEKNRLLSASVFTKKCALADAFATSFMAMGLDQAFELASTIPGIDAYFIYSTPTGDLKTKYTSGVASLMQLGKNK</sequence>
<comment type="function">
    <text evidence="12">Flavin transferase that catalyzes the transfer of the FMN moiety of FAD and its covalent binding to the hydroxyl group of a threonine residue in a target flavoprotein.</text>
</comment>